<feature type="region of interest" description="Disordered" evidence="1">
    <location>
        <begin position="1"/>
        <end position="27"/>
    </location>
</feature>
<dbReference type="Proteomes" id="UP001148614">
    <property type="component" value="Unassembled WGS sequence"/>
</dbReference>
<dbReference type="PANTHER" id="PTHR42085:SF1">
    <property type="entry name" value="F-BOX DOMAIN-CONTAINING PROTEIN"/>
    <property type="match status" value="1"/>
</dbReference>
<proteinExistence type="predicted"/>
<dbReference type="EMBL" id="JANPWZ010000236">
    <property type="protein sequence ID" value="KAJ3578273.1"/>
    <property type="molecule type" value="Genomic_DNA"/>
</dbReference>
<dbReference type="AlphaFoldDB" id="A0A9W8TPB1"/>
<evidence type="ECO:0000256" key="1">
    <source>
        <dbReference type="SAM" id="MobiDB-lite"/>
    </source>
</evidence>
<evidence type="ECO:0000313" key="3">
    <source>
        <dbReference type="Proteomes" id="UP001148614"/>
    </source>
</evidence>
<comment type="caution">
    <text evidence="2">The sequence shown here is derived from an EMBL/GenBank/DDBJ whole genome shotgun (WGS) entry which is preliminary data.</text>
</comment>
<evidence type="ECO:0000313" key="2">
    <source>
        <dbReference type="EMBL" id="KAJ3578273.1"/>
    </source>
</evidence>
<accession>A0A9W8TPB1</accession>
<dbReference type="VEuPathDB" id="FungiDB:F4678DRAFT_478859"/>
<reference evidence="2" key="1">
    <citation type="submission" date="2022-07" db="EMBL/GenBank/DDBJ databases">
        <title>Genome Sequence of Xylaria arbuscula.</title>
        <authorList>
            <person name="Buettner E."/>
        </authorList>
    </citation>
    <scope>NUCLEOTIDE SEQUENCE</scope>
    <source>
        <strain evidence="2">VT107</strain>
    </source>
</reference>
<dbReference type="PANTHER" id="PTHR42085">
    <property type="entry name" value="F-BOX DOMAIN-CONTAINING PROTEIN"/>
    <property type="match status" value="1"/>
</dbReference>
<sequence length="576" mass="66409">MNNHNDLPFGSSSNNGAHGSETPSPIPLQSDIPHLRDVYEQNQLSFLHRLPAEIRNRIMEYSVTLSCCITPVPIDKYPSVNKFTWGLLAVRRGMLAGLHAEIHFPTGGPLAVVSLQQTCRQFYHELDGVFYRINTFMFLGVAQCERYLKAITMRKRRQVRKICLSFPRDCFLDWAKTPNTAVGDLGPKLGLFPKALLTNCPLLERFIVELRDRPSSYRITEQGGTSRTYREGSDVSFYNSFGHQQAMCREAHGDKDRKYTLRETARYMRIIGRLLDNENFRNSTFAIPQLEFYVPASKSIRALVSGKLYPGWKPTTKDDLRRKFELDTAWANEKMWQFREHLLKSSTSKLPSNFIWADSDRLLRGSVPDVARFRLAHPLRGAEPQIPQYVKFDANGLIIWEGITPQIINIFWEGSQIKCYLLVRNPHGLCRFHTLSIERFASYEGIRTLARYFLPSWPVRSKLTVLRTVLENLTIYPSPRDINKVLLSTGRLDLQTAPPDISRNWIHTLISRHDERVESIKRHIAKWEKILDTFDNPKKKFADLTRLPISVLPDPLCQAHIETVTWSAVALENLRK</sequence>
<name>A0A9W8TPB1_9PEZI</name>
<protein>
    <submittedName>
        <fullName evidence="2">Uncharacterized protein</fullName>
    </submittedName>
</protein>
<organism evidence="2 3">
    <name type="scientific">Xylaria arbuscula</name>
    <dbReference type="NCBI Taxonomy" id="114810"/>
    <lineage>
        <taxon>Eukaryota</taxon>
        <taxon>Fungi</taxon>
        <taxon>Dikarya</taxon>
        <taxon>Ascomycota</taxon>
        <taxon>Pezizomycotina</taxon>
        <taxon>Sordariomycetes</taxon>
        <taxon>Xylariomycetidae</taxon>
        <taxon>Xylariales</taxon>
        <taxon>Xylariaceae</taxon>
        <taxon>Xylaria</taxon>
    </lineage>
</organism>
<gene>
    <name evidence="2" type="ORF">NPX13_g2294</name>
</gene>
<feature type="compositionally biased region" description="Polar residues" evidence="1">
    <location>
        <begin position="1"/>
        <end position="23"/>
    </location>
</feature>
<keyword evidence="3" id="KW-1185">Reference proteome</keyword>
<dbReference type="InterPro" id="IPR038883">
    <property type="entry name" value="AN11006-like"/>
</dbReference>